<keyword evidence="3" id="KW-1185">Reference proteome</keyword>
<dbReference type="PANTHER" id="PTHR46401">
    <property type="entry name" value="GLYCOSYLTRANSFERASE WBBK-RELATED"/>
    <property type="match status" value="1"/>
</dbReference>
<evidence type="ECO:0008006" key="4">
    <source>
        <dbReference type="Google" id="ProtNLM"/>
    </source>
</evidence>
<evidence type="ECO:0000313" key="3">
    <source>
        <dbReference type="Proteomes" id="UP000557307"/>
    </source>
</evidence>
<name>A0A840TRQ8_9BACT</name>
<dbReference type="GO" id="GO:0016757">
    <property type="term" value="F:glycosyltransferase activity"/>
    <property type="evidence" value="ECO:0007669"/>
    <property type="project" value="TreeGrafter"/>
</dbReference>
<comment type="caution">
    <text evidence="2">The sequence shown here is derived from an EMBL/GenBank/DDBJ whole genome shotgun (WGS) entry which is preliminary data.</text>
</comment>
<dbReference type="PANTHER" id="PTHR46401:SF2">
    <property type="entry name" value="GLYCOSYLTRANSFERASE WBBK-RELATED"/>
    <property type="match status" value="1"/>
</dbReference>
<dbReference type="GO" id="GO:0009103">
    <property type="term" value="P:lipopolysaccharide biosynthetic process"/>
    <property type="evidence" value="ECO:0007669"/>
    <property type="project" value="TreeGrafter"/>
</dbReference>
<gene>
    <name evidence="2" type="ORF">HNQ92_002385</name>
</gene>
<evidence type="ECO:0000313" key="2">
    <source>
        <dbReference type="EMBL" id="MBB5284242.1"/>
    </source>
</evidence>
<dbReference type="EMBL" id="JACHGF010000003">
    <property type="protein sequence ID" value="MBB5284242.1"/>
    <property type="molecule type" value="Genomic_DNA"/>
</dbReference>
<protein>
    <recommendedName>
        <fullName evidence="4">Glycosyltransferase</fullName>
    </recommendedName>
</protein>
<dbReference type="SUPFAM" id="SSF53756">
    <property type="entry name" value="UDP-Glycosyltransferase/glycogen phosphorylase"/>
    <property type="match status" value="1"/>
</dbReference>
<sequence>MDSKRNKILIIAPHLRYPCRNGADILIDKLSVHISANVECVDLISEKEVYRFTEKQKKLINLFNNSIRSRHYASIRTLFFKSHYLKEKFITINFTKELKNILNNYDYDFIFISYIITAEIVLNHNLNLNKDKLYIITHNDEVKWFRDIYSSTNNFLLKRISKLSWQWIIKFLTSNINKFTLLHVSTTDRNSYLSYFPSHTSHLIRIGTEQEQLCSTTDNSDQIVKLIFIGSLNVKMNLDALLWFSKRFFPTLQSEFGKKLKITIVGSNPNNKIISLCQTFDWHLYPNVSDEELNRLLQASDFSILPFQYSTGAKLKQTKSISNGIPYLSTETIQALDEPLPPYCLNSNLPNEWVRHINNIKYKNSKSKILNTLIDFSKNISWEISISNLYKEISSNIE</sequence>
<dbReference type="Gene3D" id="3.40.50.2000">
    <property type="entry name" value="Glycogen Phosphorylase B"/>
    <property type="match status" value="2"/>
</dbReference>
<dbReference type="Pfam" id="PF13692">
    <property type="entry name" value="Glyco_trans_1_4"/>
    <property type="match status" value="1"/>
</dbReference>
<evidence type="ECO:0000256" key="1">
    <source>
        <dbReference type="ARBA" id="ARBA00022679"/>
    </source>
</evidence>
<dbReference type="RefSeq" id="WP_184174196.1">
    <property type="nucleotide sequence ID" value="NZ_JACHGF010000003.1"/>
</dbReference>
<proteinExistence type="predicted"/>
<organism evidence="2 3">
    <name type="scientific">Rhabdobacter roseus</name>
    <dbReference type="NCBI Taxonomy" id="1655419"/>
    <lineage>
        <taxon>Bacteria</taxon>
        <taxon>Pseudomonadati</taxon>
        <taxon>Bacteroidota</taxon>
        <taxon>Cytophagia</taxon>
        <taxon>Cytophagales</taxon>
        <taxon>Cytophagaceae</taxon>
        <taxon>Rhabdobacter</taxon>
    </lineage>
</organism>
<accession>A0A840TRQ8</accession>
<dbReference type="Proteomes" id="UP000557307">
    <property type="component" value="Unassembled WGS sequence"/>
</dbReference>
<reference evidence="2 3" key="1">
    <citation type="submission" date="2020-08" db="EMBL/GenBank/DDBJ databases">
        <title>Genomic Encyclopedia of Type Strains, Phase IV (KMG-IV): sequencing the most valuable type-strain genomes for metagenomic binning, comparative biology and taxonomic classification.</title>
        <authorList>
            <person name="Goeker M."/>
        </authorList>
    </citation>
    <scope>NUCLEOTIDE SEQUENCE [LARGE SCALE GENOMIC DNA]</scope>
    <source>
        <strain evidence="2 3">DSM 105074</strain>
    </source>
</reference>
<dbReference type="AlphaFoldDB" id="A0A840TRQ8"/>
<keyword evidence="1" id="KW-0808">Transferase</keyword>